<name>A0A1Q8ZV62_9HYPH</name>
<protein>
    <recommendedName>
        <fullName evidence="4">Flagellar FliJ protein</fullName>
    </recommendedName>
</protein>
<feature type="coiled-coil region" evidence="1">
    <location>
        <begin position="88"/>
        <end position="115"/>
    </location>
</feature>
<organism evidence="2 3">
    <name type="scientific">Rhizobium oryziradicis</name>
    <dbReference type="NCBI Taxonomy" id="1867956"/>
    <lineage>
        <taxon>Bacteria</taxon>
        <taxon>Pseudomonadati</taxon>
        <taxon>Pseudomonadota</taxon>
        <taxon>Alphaproteobacteria</taxon>
        <taxon>Hyphomicrobiales</taxon>
        <taxon>Rhizobiaceae</taxon>
        <taxon>Rhizobium/Agrobacterium group</taxon>
        <taxon>Rhizobium</taxon>
    </lineage>
</organism>
<dbReference type="OrthoDB" id="8115900at2"/>
<proteinExistence type="predicted"/>
<dbReference type="EMBL" id="MKIM01000024">
    <property type="protein sequence ID" value="OLP45798.1"/>
    <property type="molecule type" value="Genomic_DNA"/>
</dbReference>
<keyword evidence="3" id="KW-1185">Reference proteome</keyword>
<evidence type="ECO:0000256" key="1">
    <source>
        <dbReference type="SAM" id="Coils"/>
    </source>
</evidence>
<dbReference type="RefSeq" id="WP_075638802.1">
    <property type="nucleotide sequence ID" value="NZ_MKIM01000024.1"/>
</dbReference>
<keyword evidence="1" id="KW-0175">Coiled coil</keyword>
<dbReference type="STRING" id="1867956.BJF95_11850"/>
<dbReference type="AlphaFoldDB" id="A0A1Q8ZV62"/>
<reference evidence="2 3" key="1">
    <citation type="submission" date="2016-09" db="EMBL/GenBank/DDBJ databases">
        <title>Rhizobium oryziradicis sp. nov., isolated from the root of rice.</title>
        <authorList>
            <person name="Zhao J."/>
            <person name="Zhang X."/>
        </authorList>
    </citation>
    <scope>NUCLEOTIDE SEQUENCE [LARGE SCALE GENOMIC DNA]</scope>
    <source>
        <strain evidence="2 3">N19</strain>
    </source>
</reference>
<evidence type="ECO:0000313" key="3">
    <source>
        <dbReference type="Proteomes" id="UP000186894"/>
    </source>
</evidence>
<accession>A0A1Q8ZV62</accession>
<evidence type="ECO:0008006" key="4">
    <source>
        <dbReference type="Google" id="ProtNLM"/>
    </source>
</evidence>
<evidence type="ECO:0000313" key="2">
    <source>
        <dbReference type="EMBL" id="OLP45798.1"/>
    </source>
</evidence>
<comment type="caution">
    <text evidence="2">The sequence shown here is derived from an EMBL/GenBank/DDBJ whole genome shotgun (WGS) entry which is preliminary data.</text>
</comment>
<sequence length="137" mass="15769">MGPAKKSQKLKRLVAVQRHLEKIAELDLADTARQRQEISAGLNRVIEALGSMDPVHRLFAQSYAERFSRLSSDDRRMADVQRVQENVVLRQRTKAERLEDKMLEARDNEDREAEDNTLQDLIDLTFATPASSKVHER</sequence>
<dbReference type="Proteomes" id="UP000186894">
    <property type="component" value="Unassembled WGS sequence"/>
</dbReference>
<gene>
    <name evidence="2" type="ORF">BJF95_11850</name>
</gene>